<dbReference type="PRINTS" id="PR00150">
    <property type="entry name" value="PEPCARBXLASE"/>
</dbReference>
<accession>A0A5J4Z8B6</accession>
<keyword evidence="13" id="KW-1185">Reference proteome</keyword>
<evidence type="ECO:0000313" key="12">
    <source>
        <dbReference type="EMBL" id="KAA8500006.1"/>
    </source>
</evidence>
<keyword evidence="7" id="KW-0456">Lyase</keyword>
<dbReference type="InterPro" id="IPR033129">
    <property type="entry name" value="PEPCASE_His_AS"/>
</dbReference>
<keyword evidence="6" id="KW-0460">Magnesium</keyword>
<dbReference type="GO" id="GO:0008964">
    <property type="term" value="F:phosphoenolpyruvate carboxylase activity"/>
    <property type="evidence" value="ECO:0007669"/>
    <property type="project" value="UniProtKB-EC"/>
</dbReference>
<evidence type="ECO:0000256" key="4">
    <source>
        <dbReference type="ARBA" id="ARBA00012305"/>
    </source>
</evidence>
<name>A0A5J4Z8B6_PORPP</name>
<evidence type="ECO:0000256" key="10">
    <source>
        <dbReference type="PROSITE-ProRule" id="PRU10111"/>
    </source>
</evidence>
<dbReference type="PROSITE" id="PS00781">
    <property type="entry name" value="PEPCASE_1"/>
    <property type="match status" value="1"/>
</dbReference>
<comment type="catalytic activity">
    <reaction evidence="9">
        <text>oxaloacetate + phosphate = phosphoenolpyruvate + hydrogencarbonate</text>
        <dbReference type="Rhea" id="RHEA:28370"/>
        <dbReference type="ChEBI" id="CHEBI:16452"/>
        <dbReference type="ChEBI" id="CHEBI:17544"/>
        <dbReference type="ChEBI" id="CHEBI:43474"/>
        <dbReference type="ChEBI" id="CHEBI:58702"/>
        <dbReference type="EC" id="4.1.1.31"/>
    </reaction>
</comment>
<dbReference type="PANTHER" id="PTHR30523">
    <property type="entry name" value="PHOSPHOENOLPYRUVATE CARBOXYLASE"/>
    <property type="match status" value="1"/>
</dbReference>
<keyword evidence="5" id="KW-0963">Cytoplasm</keyword>
<dbReference type="InterPro" id="IPR018129">
    <property type="entry name" value="PEP_COase_Lys_AS"/>
</dbReference>
<dbReference type="InterPro" id="IPR022805">
    <property type="entry name" value="PEP_COase_bac/pln-type"/>
</dbReference>
<dbReference type="InterPro" id="IPR021135">
    <property type="entry name" value="PEP_COase"/>
</dbReference>
<sequence>MEGQKFSKMKLEARMDTVDFLAPLQMDVSQLRSGFNQCVAGYVGESVFEILEKIRKLTKIYDLNTDATTFQQLVDLVFGLSNEELLTIASHFSHIANLANIAENVHRIRRWRAYNRGESSLFFHHSCDDVFGEMLGKGYTPEQIYETLSNQTIEFVLTAHPTQALRRSILQKLHGIADCLFELHRDDRTPFEMDRAREKMRSYLTALWRTDEVRRSPPTPEDEARGTLTVLEDTCWNAVPRYTRMVDAALQKIGQPSLPLDARPFVFGSWAGGDRDGNPFVTADVTRRVVNLNRFRGANVYLSEIEGLMFELSVHYGSDELKKYNAEHVSELSGADSLKFKEFWNRVPPTEPYRLLFSLIRARVFATREYAEALLDDNQAEAVRIKSTSLVYESTTQFIEPLLLAHRSLCETGDEAIANDKLLDLIRRAHSFGLALVKLDIRQEAGRHTEAMDCITKYIGDGSYEELDEADRMAYLTKLLASKRPLIPRDMPMPDNVKAILDCFKVVAEIGPEFLGAYIISMCMKPSDVLLVEVFQREFAVPGSKPLRVVPLLETIDALAGGVDTLGVLWDHEWYRAHLDETHGGVQEVMVGYSDSGKDGGRVTSVWELFKAQEGMAKKALEKNIKLRFFHGRGGTVGRGGGPQHLAILSQPPNTINGYLRATIQGEVIQQDFGLPGLAVKALETYTTGVLKHDLVNKIVIQDGWRDVMEQLSQVSMANYRQIVHKDPLFVKYFRFATPEQELGLMNIGSRPQKRREGGVETLRAIPWIFAWTQTRLHLPVWLGLGDAIAAIEEAGKLPELQIMYQQWSFVRSFFDLICTVLARADFKISEAYDEHLVPEELREFGATLREKLDKAIELVLQVTGQKQLLDNDRVEKRAIETRRQYLTPMNIVQIECLKRKRAGDQSQVLVDALIISMKAVAAAMQATG</sequence>
<evidence type="ECO:0000256" key="7">
    <source>
        <dbReference type="ARBA" id="ARBA00023239"/>
    </source>
</evidence>
<reference evidence="13" key="1">
    <citation type="journal article" date="2019" name="Nat. Commun.">
        <title>Expansion of phycobilisome linker gene families in mesophilic red algae.</title>
        <authorList>
            <person name="Lee J."/>
            <person name="Kim D."/>
            <person name="Bhattacharya D."/>
            <person name="Yoon H.S."/>
        </authorList>
    </citation>
    <scope>NUCLEOTIDE SEQUENCE [LARGE SCALE GENOMIC DNA]</scope>
    <source>
        <strain evidence="13">CCMP 1328</strain>
    </source>
</reference>
<feature type="active site" evidence="10">
    <location>
        <position position="160"/>
    </location>
</feature>
<protein>
    <recommendedName>
        <fullName evidence="4">phosphoenolpyruvate carboxylase</fullName>
        <ecNumber evidence="4">4.1.1.31</ecNumber>
    </recommendedName>
</protein>
<dbReference type="PROSITE" id="PS00393">
    <property type="entry name" value="PEPCASE_2"/>
    <property type="match status" value="1"/>
</dbReference>
<keyword evidence="8" id="KW-0120">Carbon dioxide fixation</keyword>
<dbReference type="OMA" id="VFGWTQS"/>
<dbReference type="GO" id="GO:0005829">
    <property type="term" value="C:cytosol"/>
    <property type="evidence" value="ECO:0007669"/>
    <property type="project" value="TreeGrafter"/>
</dbReference>
<proteinExistence type="inferred from homology"/>
<keyword evidence="12" id="KW-0670">Pyruvate</keyword>
<evidence type="ECO:0000256" key="1">
    <source>
        <dbReference type="ARBA" id="ARBA00001946"/>
    </source>
</evidence>
<comment type="caution">
    <text evidence="12">The sequence shown here is derived from an EMBL/GenBank/DDBJ whole genome shotgun (WGS) entry which is preliminary data.</text>
</comment>
<dbReference type="SUPFAM" id="SSF51621">
    <property type="entry name" value="Phosphoenolpyruvate/pyruvate domain"/>
    <property type="match status" value="1"/>
</dbReference>
<evidence type="ECO:0000256" key="9">
    <source>
        <dbReference type="ARBA" id="ARBA00048995"/>
    </source>
</evidence>
<comment type="similarity">
    <text evidence="3">Belongs to the PEPCase type 1 family.</text>
</comment>
<dbReference type="Pfam" id="PF00311">
    <property type="entry name" value="PEPcase"/>
    <property type="match status" value="1"/>
</dbReference>
<dbReference type="AlphaFoldDB" id="A0A5J4Z8B6"/>
<dbReference type="Proteomes" id="UP000324585">
    <property type="component" value="Unassembled WGS sequence"/>
</dbReference>
<dbReference type="GO" id="GO:0006099">
    <property type="term" value="P:tricarboxylic acid cycle"/>
    <property type="evidence" value="ECO:0007669"/>
    <property type="project" value="InterPro"/>
</dbReference>
<dbReference type="FunFam" id="1.20.1440.90:FF:000001">
    <property type="entry name" value="Phosphoenolpyruvate carboxylase 1"/>
    <property type="match status" value="1"/>
</dbReference>
<evidence type="ECO:0000256" key="11">
    <source>
        <dbReference type="PROSITE-ProRule" id="PRU10112"/>
    </source>
</evidence>
<evidence type="ECO:0000256" key="8">
    <source>
        <dbReference type="ARBA" id="ARBA00023300"/>
    </source>
</evidence>
<evidence type="ECO:0000256" key="3">
    <source>
        <dbReference type="ARBA" id="ARBA00008346"/>
    </source>
</evidence>
<dbReference type="PANTHER" id="PTHR30523:SF6">
    <property type="entry name" value="PHOSPHOENOLPYRUVATE CARBOXYLASE"/>
    <property type="match status" value="1"/>
</dbReference>
<organism evidence="12 13">
    <name type="scientific">Porphyridium purpureum</name>
    <name type="common">Red alga</name>
    <name type="synonym">Porphyridium cruentum</name>
    <dbReference type="NCBI Taxonomy" id="35688"/>
    <lineage>
        <taxon>Eukaryota</taxon>
        <taxon>Rhodophyta</taxon>
        <taxon>Bangiophyceae</taxon>
        <taxon>Porphyridiales</taxon>
        <taxon>Porphyridiaceae</taxon>
        <taxon>Porphyridium</taxon>
    </lineage>
</organism>
<dbReference type="EMBL" id="VRMN01000001">
    <property type="protein sequence ID" value="KAA8500006.1"/>
    <property type="molecule type" value="Genomic_DNA"/>
</dbReference>
<feature type="active site" evidence="11">
    <location>
        <position position="598"/>
    </location>
</feature>
<comment type="cofactor">
    <cofactor evidence="1">
        <name>Mg(2+)</name>
        <dbReference type="ChEBI" id="CHEBI:18420"/>
    </cofactor>
</comment>
<dbReference type="HAMAP" id="MF_00595">
    <property type="entry name" value="PEPcase_type1"/>
    <property type="match status" value="1"/>
</dbReference>
<dbReference type="Gene3D" id="1.20.1440.90">
    <property type="entry name" value="Phosphoenolpyruvate/pyruvate domain"/>
    <property type="match status" value="1"/>
</dbReference>
<evidence type="ECO:0000313" key="13">
    <source>
        <dbReference type="Proteomes" id="UP000324585"/>
    </source>
</evidence>
<dbReference type="InterPro" id="IPR015813">
    <property type="entry name" value="Pyrv/PenolPyrv_kinase-like_dom"/>
</dbReference>
<evidence type="ECO:0000256" key="6">
    <source>
        <dbReference type="ARBA" id="ARBA00022842"/>
    </source>
</evidence>
<dbReference type="GO" id="GO:0015977">
    <property type="term" value="P:carbon fixation"/>
    <property type="evidence" value="ECO:0007669"/>
    <property type="project" value="UniProtKB-KW"/>
</dbReference>
<comment type="subcellular location">
    <subcellularLocation>
        <location evidence="2">Cytoplasm</location>
    </subcellularLocation>
</comment>
<evidence type="ECO:0000256" key="5">
    <source>
        <dbReference type="ARBA" id="ARBA00022490"/>
    </source>
</evidence>
<evidence type="ECO:0000256" key="2">
    <source>
        <dbReference type="ARBA" id="ARBA00004496"/>
    </source>
</evidence>
<dbReference type="NCBIfam" id="NF000584">
    <property type="entry name" value="PRK00009.1"/>
    <property type="match status" value="1"/>
</dbReference>
<gene>
    <name evidence="12" type="ORF">FVE85_7591</name>
</gene>
<dbReference type="EC" id="4.1.1.31" evidence="4"/>
<dbReference type="OrthoDB" id="1365747at2759"/>